<dbReference type="SUPFAM" id="SSF54814">
    <property type="entry name" value="Prokaryotic type KH domain (KH-domain type II)"/>
    <property type="match status" value="1"/>
</dbReference>
<dbReference type="InterPro" id="IPR005225">
    <property type="entry name" value="Small_GTP-bd"/>
</dbReference>
<dbReference type="GO" id="GO:0043024">
    <property type="term" value="F:ribosomal small subunit binding"/>
    <property type="evidence" value="ECO:0007669"/>
    <property type="project" value="TreeGrafter"/>
</dbReference>
<dbReference type="GO" id="GO:0005829">
    <property type="term" value="C:cytosol"/>
    <property type="evidence" value="ECO:0007669"/>
    <property type="project" value="TreeGrafter"/>
</dbReference>
<keyword evidence="6" id="KW-0690">Ribosome biogenesis</keyword>
<evidence type="ECO:0000313" key="10">
    <source>
        <dbReference type="Proteomes" id="UP000005709"/>
    </source>
</evidence>
<dbReference type="STRING" id="824.CGRAC_1236"/>
<keyword evidence="10" id="KW-1185">Reference proteome</keyword>
<dbReference type="CDD" id="cd04163">
    <property type="entry name" value="Era"/>
    <property type="match status" value="1"/>
</dbReference>
<dbReference type="NCBIfam" id="NF000908">
    <property type="entry name" value="PRK00089.1"/>
    <property type="match status" value="1"/>
</dbReference>
<evidence type="ECO:0000259" key="8">
    <source>
        <dbReference type="PROSITE" id="PS51713"/>
    </source>
</evidence>
<name>C8PFY2_9BACT</name>
<dbReference type="GO" id="GO:0003924">
    <property type="term" value="F:GTPase activity"/>
    <property type="evidence" value="ECO:0007669"/>
    <property type="project" value="UniProtKB-UniRule"/>
</dbReference>
<dbReference type="eggNOG" id="COG1159">
    <property type="taxonomic scope" value="Bacteria"/>
</dbReference>
<dbReference type="NCBIfam" id="TIGR00436">
    <property type="entry name" value="era"/>
    <property type="match status" value="1"/>
</dbReference>
<accession>C8PFY2</accession>
<evidence type="ECO:0000313" key="9">
    <source>
        <dbReference type="EMBL" id="EEV18020.1"/>
    </source>
</evidence>
<dbReference type="InterPro" id="IPR005662">
    <property type="entry name" value="GTPase_Era-like"/>
</dbReference>
<protein>
    <recommendedName>
        <fullName evidence="2 6">GTPase Era</fullName>
    </recommendedName>
</protein>
<evidence type="ECO:0000256" key="5">
    <source>
        <dbReference type="ARBA" id="ARBA00023134"/>
    </source>
</evidence>
<comment type="caution">
    <text evidence="9">The sequence shown here is derived from an EMBL/GenBank/DDBJ whole genome shotgun (WGS) entry which is preliminary data.</text>
</comment>
<feature type="region of interest" description="G5" evidence="7">
    <location>
        <begin position="166"/>
        <end position="168"/>
    </location>
</feature>
<feature type="binding site" evidence="6">
    <location>
        <begin position="30"/>
        <end position="37"/>
    </location>
    <ligand>
        <name>GTP</name>
        <dbReference type="ChEBI" id="CHEBI:37565"/>
    </ligand>
</feature>
<feature type="binding site" evidence="6">
    <location>
        <begin position="77"/>
        <end position="81"/>
    </location>
    <ligand>
        <name>GTP</name>
        <dbReference type="ChEBI" id="CHEBI:37565"/>
    </ligand>
</feature>
<evidence type="ECO:0000256" key="3">
    <source>
        <dbReference type="ARBA" id="ARBA00022741"/>
    </source>
</evidence>
<dbReference type="GO" id="GO:0000028">
    <property type="term" value="P:ribosomal small subunit assembly"/>
    <property type="evidence" value="ECO:0007669"/>
    <property type="project" value="TreeGrafter"/>
</dbReference>
<comment type="similarity">
    <text evidence="1 6 7">Belongs to the TRAFAC class TrmE-Era-EngA-EngB-Septin-like GTPase superfamily. Era GTPase family.</text>
</comment>
<dbReference type="InterPro" id="IPR009019">
    <property type="entry name" value="KH_sf_prok-type"/>
</dbReference>
<dbReference type="SUPFAM" id="SSF52540">
    <property type="entry name" value="P-loop containing nucleoside triphosphate hydrolases"/>
    <property type="match status" value="1"/>
</dbReference>
<dbReference type="Pfam" id="PF07650">
    <property type="entry name" value="KH_2"/>
    <property type="match status" value="1"/>
</dbReference>
<dbReference type="GO" id="GO:0005525">
    <property type="term" value="F:GTP binding"/>
    <property type="evidence" value="ECO:0007669"/>
    <property type="project" value="UniProtKB-UniRule"/>
</dbReference>
<dbReference type="HAMAP" id="MF_00367">
    <property type="entry name" value="GTPase_Era"/>
    <property type="match status" value="1"/>
</dbReference>
<dbReference type="InterPro" id="IPR004044">
    <property type="entry name" value="KH_dom_type_2"/>
</dbReference>
<dbReference type="Gene3D" id="3.30.300.20">
    <property type="match status" value="1"/>
</dbReference>
<keyword evidence="6" id="KW-1003">Cell membrane</keyword>
<dbReference type="InterPro" id="IPR027417">
    <property type="entry name" value="P-loop_NTPase"/>
</dbReference>
<dbReference type="GO" id="GO:0070181">
    <property type="term" value="F:small ribosomal subunit rRNA binding"/>
    <property type="evidence" value="ECO:0007669"/>
    <property type="project" value="UniProtKB-UniRule"/>
</dbReference>
<keyword evidence="6" id="KW-0699">rRNA-binding</keyword>
<dbReference type="InterPro" id="IPR015946">
    <property type="entry name" value="KH_dom-like_a/b"/>
</dbReference>
<feature type="region of interest" description="G3" evidence="7">
    <location>
        <begin position="77"/>
        <end position="80"/>
    </location>
</feature>
<keyword evidence="6" id="KW-0472">Membrane</keyword>
<dbReference type="InterPro" id="IPR030388">
    <property type="entry name" value="G_ERA_dom"/>
</dbReference>
<evidence type="ECO:0000256" key="7">
    <source>
        <dbReference type="PROSITE-ProRule" id="PRU01050"/>
    </source>
</evidence>
<feature type="region of interest" description="G1" evidence="7">
    <location>
        <begin position="30"/>
        <end position="37"/>
    </location>
</feature>
<dbReference type="EMBL" id="ACYG01000019">
    <property type="protein sequence ID" value="EEV18020.1"/>
    <property type="molecule type" value="Genomic_DNA"/>
</dbReference>
<keyword evidence="6" id="KW-0963">Cytoplasm</keyword>
<dbReference type="PANTHER" id="PTHR42698:SF1">
    <property type="entry name" value="GTPASE ERA, MITOCHONDRIAL"/>
    <property type="match status" value="1"/>
</dbReference>
<sequence length="309" mass="35397">MLWFNAPVASRIKFYKFKENMKSGFVTLIGRTNAGKSSLLNYLCGEKISLVSHKINATRRKINGIAMNGTDQVIFTDTPGLHESAKLMNKLMVEVALGAIEGCDLVLFLAPVHDDTAEYEKFLNLNAGIKHIVILTKIDEVNDEKIVQKLLQYQKFTDKFEAIIPVSIKKKVYKKQVLDEICKILPEHEYFYDPEILSATNEREIYRDFILEAIFESMSDEIPYCSDVVMEKVVEKPGLTSVYARIITDSNSHKEMLIGKNGEAIKRIGIRAKKLISNFSKVKIYLKLTVFVKKSWKNDEFMVKTDFIY</sequence>
<dbReference type="Gene3D" id="3.40.50.300">
    <property type="entry name" value="P-loop containing nucleotide triphosphate hydrolases"/>
    <property type="match status" value="1"/>
</dbReference>
<comment type="function">
    <text evidence="6">An essential GTPase that binds both GDP and GTP, with rapid nucleotide exchange. Plays a role in 16S rRNA processing and 30S ribosomal subunit biogenesis and possibly also in cell cycle regulation and energy metabolism.</text>
</comment>
<evidence type="ECO:0000256" key="6">
    <source>
        <dbReference type="HAMAP-Rule" id="MF_00367"/>
    </source>
</evidence>
<proteinExistence type="inferred from homology"/>
<keyword evidence="3 6" id="KW-0547">Nucleotide-binding</keyword>
<dbReference type="AlphaFoldDB" id="C8PFY2"/>
<keyword evidence="5 6" id="KW-0342">GTP-binding</keyword>
<reference evidence="9 10" key="1">
    <citation type="submission" date="2009-07" db="EMBL/GenBank/DDBJ databases">
        <authorList>
            <person name="Madupu R."/>
            <person name="Sebastian Y."/>
            <person name="Durkin A.S."/>
            <person name="Torralba M."/>
            <person name="Methe B."/>
            <person name="Sutton G.G."/>
            <person name="Strausberg R.L."/>
            <person name="Nelson K.E."/>
        </authorList>
    </citation>
    <scope>NUCLEOTIDE SEQUENCE [LARGE SCALE GENOMIC DNA]</scope>
    <source>
        <strain evidence="9 10">RM3268</strain>
    </source>
</reference>
<organism evidence="9 10">
    <name type="scientific">Campylobacter gracilis RM3268</name>
    <dbReference type="NCBI Taxonomy" id="553220"/>
    <lineage>
        <taxon>Bacteria</taxon>
        <taxon>Pseudomonadati</taxon>
        <taxon>Campylobacterota</taxon>
        <taxon>Epsilonproteobacteria</taxon>
        <taxon>Campylobacterales</taxon>
        <taxon>Campylobacteraceae</taxon>
        <taxon>Campylobacter</taxon>
    </lineage>
</organism>
<evidence type="ECO:0000256" key="1">
    <source>
        <dbReference type="ARBA" id="ARBA00007921"/>
    </source>
</evidence>
<dbReference type="PROSITE" id="PS51713">
    <property type="entry name" value="G_ERA"/>
    <property type="match status" value="1"/>
</dbReference>
<comment type="subcellular location">
    <subcellularLocation>
        <location evidence="6">Cytoplasm</location>
    </subcellularLocation>
    <subcellularLocation>
        <location evidence="6">Cell membrane</location>
        <topology evidence="6">Peripheral membrane protein</topology>
    </subcellularLocation>
</comment>
<gene>
    <name evidence="6 9" type="primary">era</name>
    <name evidence="9" type="ORF">CAMGR0001_0775</name>
</gene>
<feature type="domain" description="Era-type G" evidence="8">
    <location>
        <begin position="22"/>
        <end position="187"/>
    </location>
</feature>
<dbReference type="Proteomes" id="UP000005709">
    <property type="component" value="Unassembled WGS sequence"/>
</dbReference>
<dbReference type="GO" id="GO:0005886">
    <property type="term" value="C:plasma membrane"/>
    <property type="evidence" value="ECO:0007669"/>
    <property type="project" value="UniProtKB-SubCell"/>
</dbReference>
<dbReference type="CDD" id="cd22534">
    <property type="entry name" value="KH-II_Era"/>
    <property type="match status" value="1"/>
</dbReference>
<feature type="region of interest" description="G4" evidence="7">
    <location>
        <begin position="136"/>
        <end position="139"/>
    </location>
</feature>
<feature type="binding site" evidence="6">
    <location>
        <begin position="136"/>
        <end position="139"/>
    </location>
    <ligand>
        <name>GTP</name>
        <dbReference type="ChEBI" id="CHEBI:37565"/>
    </ligand>
</feature>
<dbReference type="InterPro" id="IPR006073">
    <property type="entry name" value="GTP-bd"/>
</dbReference>
<feature type="region of interest" description="G2" evidence="7">
    <location>
        <begin position="56"/>
        <end position="60"/>
    </location>
</feature>
<dbReference type="NCBIfam" id="TIGR00231">
    <property type="entry name" value="small_GTP"/>
    <property type="match status" value="1"/>
</dbReference>
<dbReference type="PANTHER" id="PTHR42698">
    <property type="entry name" value="GTPASE ERA"/>
    <property type="match status" value="1"/>
</dbReference>
<evidence type="ECO:0000256" key="2">
    <source>
        <dbReference type="ARBA" id="ARBA00020484"/>
    </source>
</evidence>
<keyword evidence="4 6" id="KW-0694">RNA-binding</keyword>
<comment type="subunit">
    <text evidence="6">Monomer.</text>
</comment>
<evidence type="ECO:0000256" key="4">
    <source>
        <dbReference type="ARBA" id="ARBA00022884"/>
    </source>
</evidence>
<dbReference type="Pfam" id="PF01926">
    <property type="entry name" value="MMR_HSR1"/>
    <property type="match status" value="1"/>
</dbReference>